<dbReference type="InterPro" id="IPR029063">
    <property type="entry name" value="SAM-dependent_MTases_sf"/>
</dbReference>
<dbReference type="GO" id="GO:0032259">
    <property type="term" value="P:methylation"/>
    <property type="evidence" value="ECO:0007669"/>
    <property type="project" value="UniProtKB-KW"/>
</dbReference>
<evidence type="ECO:0000313" key="3">
    <source>
        <dbReference type="Proteomes" id="UP001301769"/>
    </source>
</evidence>
<dbReference type="CDD" id="cd02440">
    <property type="entry name" value="AdoMet_MTases"/>
    <property type="match status" value="1"/>
</dbReference>
<protein>
    <submittedName>
        <fullName evidence="2">S-adenosyl-L-methionine-dependent methyltransferase</fullName>
    </submittedName>
</protein>
<gene>
    <name evidence="2" type="ORF">QBC37DRAFT_416091</name>
</gene>
<dbReference type="InterPro" id="IPR041698">
    <property type="entry name" value="Methyltransf_25"/>
</dbReference>
<keyword evidence="2" id="KW-0808">Transferase</keyword>
<keyword evidence="3" id="KW-1185">Reference proteome</keyword>
<feature type="domain" description="Methyltransferase" evidence="1">
    <location>
        <begin position="61"/>
        <end position="157"/>
    </location>
</feature>
<reference evidence="2" key="1">
    <citation type="journal article" date="2023" name="Mol. Phylogenet. Evol.">
        <title>Genome-scale phylogeny and comparative genomics of the fungal order Sordariales.</title>
        <authorList>
            <person name="Hensen N."/>
            <person name="Bonometti L."/>
            <person name="Westerberg I."/>
            <person name="Brannstrom I.O."/>
            <person name="Guillou S."/>
            <person name="Cros-Aarteil S."/>
            <person name="Calhoun S."/>
            <person name="Haridas S."/>
            <person name="Kuo A."/>
            <person name="Mondo S."/>
            <person name="Pangilinan J."/>
            <person name="Riley R."/>
            <person name="LaButti K."/>
            <person name="Andreopoulos B."/>
            <person name="Lipzen A."/>
            <person name="Chen C."/>
            <person name="Yan M."/>
            <person name="Daum C."/>
            <person name="Ng V."/>
            <person name="Clum A."/>
            <person name="Steindorff A."/>
            <person name="Ohm R.A."/>
            <person name="Martin F."/>
            <person name="Silar P."/>
            <person name="Natvig D.O."/>
            <person name="Lalanne C."/>
            <person name="Gautier V."/>
            <person name="Ament-Velasquez S.L."/>
            <person name="Kruys A."/>
            <person name="Hutchinson M.I."/>
            <person name="Powell A.J."/>
            <person name="Barry K."/>
            <person name="Miller A.N."/>
            <person name="Grigoriev I.V."/>
            <person name="Debuchy R."/>
            <person name="Gladieux P."/>
            <person name="Hiltunen Thoren M."/>
            <person name="Johannesson H."/>
        </authorList>
    </citation>
    <scope>NUCLEOTIDE SEQUENCE</scope>
    <source>
        <strain evidence="2">PSN293</strain>
    </source>
</reference>
<organism evidence="2 3">
    <name type="scientific">Rhypophila decipiens</name>
    <dbReference type="NCBI Taxonomy" id="261697"/>
    <lineage>
        <taxon>Eukaryota</taxon>
        <taxon>Fungi</taxon>
        <taxon>Dikarya</taxon>
        <taxon>Ascomycota</taxon>
        <taxon>Pezizomycotina</taxon>
        <taxon>Sordariomycetes</taxon>
        <taxon>Sordariomycetidae</taxon>
        <taxon>Sordariales</taxon>
        <taxon>Naviculisporaceae</taxon>
        <taxon>Rhypophila</taxon>
    </lineage>
</organism>
<dbReference type="SUPFAM" id="SSF53335">
    <property type="entry name" value="S-adenosyl-L-methionine-dependent methyltransferases"/>
    <property type="match status" value="1"/>
</dbReference>
<dbReference type="GO" id="GO:0008168">
    <property type="term" value="F:methyltransferase activity"/>
    <property type="evidence" value="ECO:0007669"/>
    <property type="project" value="UniProtKB-KW"/>
</dbReference>
<reference evidence="2" key="2">
    <citation type="submission" date="2023-05" db="EMBL/GenBank/DDBJ databases">
        <authorList>
            <consortium name="Lawrence Berkeley National Laboratory"/>
            <person name="Steindorff A."/>
            <person name="Hensen N."/>
            <person name="Bonometti L."/>
            <person name="Westerberg I."/>
            <person name="Brannstrom I.O."/>
            <person name="Guillou S."/>
            <person name="Cros-Aarteil S."/>
            <person name="Calhoun S."/>
            <person name="Haridas S."/>
            <person name="Kuo A."/>
            <person name="Mondo S."/>
            <person name="Pangilinan J."/>
            <person name="Riley R."/>
            <person name="Labutti K."/>
            <person name="Andreopoulos B."/>
            <person name="Lipzen A."/>
            <person name="Chen C."/>
            <person name="Yanf M."/>
            <person name="Daum C."/>
            <person name="Ng V."/>
            <person name="Clum A."/>
            <person name="Ohm R."/>
            <person name="Martin F."/>
            <person name="Silar P."/>
            <person name="Natvig D."/>
            <person name="Lalanne C."/>
            <person name="Gautier V."/>
            <person name="Ament-Velasquez S.L."/>
            <person name="Kruys A."/>
            <person name="Hutchinson M.I."/>
            <person name="Powell A.J."/>
            <person name="Barry K."/>
            <person name="Miller A.N."/>
            <person name="Grigoriev I.V."/>
            <person name="Debuchy R."/>
            <person name="Gladieux P."/>
            <person name="Thoren M.H."/>
            <person name="Johannesson H."/>
        </authorList>
    </citation>
    <scope>NUCLEOTIDE SEQUENCE</scope>
    <source>
        <strain evidence="2">PSN293</strain>
    </source>
</reference>
<evidence type="ECO:0000259" key="1">
    <source>
        <dbReference type="Pfam" id="PF13649"/>
    </source>
</evidence>
<evidence type="ECO:0000313" key="2">
    <source>
        <dbReference type="EMBL" id="KAK4216725.1"/>
    </source>
</evidence>
<sequence length="317" mass="34573">MAQTKRSTGHAISPDIVEATERLDEQHIFTTKTLGFLIHPNIITSLSSHDGPGDDTPGLKVADIGTGTGIWLLDVAKTYPSLCGQLVGFDVTFSSFPSPGELPSNITFNVQDMHHPFPESEIGTYDIVAVRFVSSATSRVEWESTAKNLVTLLKPGGWLQWIDSCNFSLYCSVPGTSRKACQEIWDGLEPYRLKGGDDLVIGLMMREGRAGVNREDIGKGLGLVEVHEDVFSSDRLQDGPPGLEIRKMGTKNVMECFVGCLESLFGAEDLAVNGWTRDKIKGLEKQAMEEIEKGVYHTLDQVCIIGRKATGPGSRTA</sequence>
<accession>A0AAN6YFJ8</accession>
<keyword evidence="2" id="KW-0489">Methyltransferase</keyword>
<proteinExistence type="predicted"/>
<name>A0AAN6YFJ8_9PEZI</name>
<dbReference type="AlphaFoldDB" id="A0AAN6YFJ8"/>
<dbReference type="Pfam" id="PF13649">
    <property type="entry name" value="Methyltransf_25"/>
    <property type="match status" value="1"/>
</dbReference>
<comment type="caution">
    <text evidence="2">The sequence shown here is derived from an EMBL/GenBank/DDBJ whole genome shotgun (WGS) entry which is preliminary data.</text>
</comment>
<dbReference type="EMBL" id="MU858065">
    <property type="protein sequence ID" value="KAK4216725.1"/>
    <property type="molecule type" value="Genomic_DNA"/>
</dbReference>
<dbReference type="Gene3D" id="3.40.50.150">
    <property type="entry name" value="Vaccinia Virus protein VP39"/>
    <property type="match status" value="1"/>
</dbReference>
<dbReference type="Proteomes" id="UP001301769">
    <property type="component" value="Unassembled WGS sequence"/>
</dbReference>